<dbReference type="SUPFAM" id="SSF46565">
    <property type="entry name" value="Chaperone J-domain"/>
    <property type="match status" value="1"/>
</dbReference>
<keyword evidence="5" id="KW-1185">Reference proteome</keyword>
<dbReference type="PANTHER" id="PTHR44145">
    <property type="entry name" value="DNAJ HOMOLOG SUBFAMILY A MEMBER 3, MITOCHONDRIAL"/>
    <property type="match status" value="1"/>
</dbReference>
<evidence type="ECO:0000256" key="1">
    <source>
        <dbReference type="ARBA" id="ARBA00023186"/>
    </source>
</evidence>
<dbReference type="PROSITE" id="PS50076">
    <property type="entry name" value="DNAJ_2"/>
    <property type="match status" value="1"/>
</dbReference>
<dbReference type="EMBL" id="CAJOBP010088073">
    <property type="protein sequence ID" value="CAF4937730.1"/>
    <property type="molecule type" value="Genomic_DNA"/>
</dbReference>
<dbReference type="AlphaFoldDB" id="A0A821X7S2"/>
<dbReference type="SMART" id="SM00271">
    <property type="entry name" value="DnaJ"/>
    <property type="match status" value="1"/>
</dbReference>
<dbReference type="InterPro" id="IPR001623">
    <property type="entry name" value="DnaJ_domain"/>
</dbReference>
<comment type="caution">
    <text evidence="3">The sequence shown here is derived from an EMBL/GenBank/DDBJ whole genome shotgun (WGS) entry which is preliminary data.</text>
</comment>
<feature type="non-terminal residue" evidence="3">
    <location>
        <position position="53"/>
    </location>
</feature>
<dbReference type="InterPro" id="IPR051938">
    <property type="entry name" value="Apopto_cytoskel_mod"/>
</dbReference>
<keyword evidence="1" id="KW-0143">Chaperone</keyword>
<dbReference type="PANTHER" id="PTHR44145:SF3">
    <property type="entry name" value="DNAJ HOMOLOG SUBFAMILY A MEMBER 3, MITOCHONDRIAL"/>
    <property type="match status" value="1"/>
</dbReference>
<organism evidence="3 5">
    <name type="scientific">Rotaria socialis</name>
    <dbReference type="NCBI Taxonomy" id="392032"/>
    <lineage>
        <taxon>Eukaryota</taxon>
        <taxon>Metazoa</taxon>
        <taxon>Spiralia</taxon>
        <taxon>Gnathifera</taxon>
        <taxon>Rotifera</taxon>
        <taxon>Eurotatoria</taxon>
        <taxon>Bdelloidea</taxon>
        <taxon>Philodinida</taxon>
        <taxon>Philodinidae</taxon>
        <taxon>Rotaria</taxon>
    </lineage>
</organism>
<dbReference type="Gene3D" id="1.10.287.110">
    <property type="entry name" value="DnaJ domain"/>
    <property type="match status" value="1"/>
</dbReference>
<sequence length="53" mass="6245">MTKDYYEILQVTRIAKDADIKSSYHRLALKFHPATNPDDLDVLYKFHDLAEAY</sequence>
<evidence type="ECO:0000313" key="4">
    <source>
        <dbReference type="EMBL" id="CAF4991700.1"/>
    </source>
</evidence>
<evidence type="ECO:0000313" key="5">
    <source>
        <dbReference type="Proteomes" id="UP000663873"/>
    </source>
</evidence>
<evidence type="ECO:0000313" key="3">
    <source>
        <dbReference type="EMBL" id="CAF4937730.1"/>
    </source>
</evidence>
<feature type="domain" description="J" evidence="2">
    <location>
        <begin position="4"/>
        <end position="53"/>
    </location>
</feature>
<dbReference type="InterPro" id="IPR036869">
    <property type="entry name" value="J_dom_sf"/>
</dbReference>
<name>A0A821X7S2_9BILA</name>
<reference evidence="3" key="1">
    <citation type="submission" date="2021-02" db="EMBL/GenBank/DDBJ databases">
        <authorList>
            <person name="Nowell W R."/>
        </authorList>
    </citation>
    <scope>NUCLEOTIDE SEQUENCE</scope>
</reference>
<proteinExistence type="predicted"/>
<evidence type="ECO:0000259" key="2">
    <source>
        <dbReference type="PROSITE" id="PS50076"/>
    </source>
</evidence>
<gene>
    <name evidence="3" type="ORF">UJA718_LOCUS47177</name>
    <name evidence="4" type="ORF">UJA718_LOCUS49859</name>
</gene>
<dbReference type="CDD" id="cd06257">
    <property type="entry name" value="DnaJ"/>
    <property type="match status" value="1"/>
</dbReference>
<dbReference type="Pfam" id="PF00226">
    <property type="entry name" value="DnaJ"/>
    <property type="match status" value="1"/>
</dbReference>
<dbReference type="EMBL" id="CAJOBP010106845">
    <property type="protein sequence ID" value="CAF4991700.1"/>
    <property type="molecule type" value="Genomic_DNA"/>
</dbReference>
<feature type="non-terminal residue" evidence="3">
    <location>
        <position position="1"/>
    </location>
</feature>
<dbReference type="PRINTS" id="PR00625">
    <property type="entry name" value="JDOMAIN"/>
</dbReference>
<protein>
    <recommendedName>
        <fullName evidence="2">J domain-containing protein</fullName>
    </recommendedName>
</protein>
<accession>A0A821X7S2</accession>
<dbReference type="Proteomes" id="UP000663873">
    <property type="component" value="Unassembled WGS sequence"/>
</dbReference>